<dbReference type="PANTHER" id="PTHR33516">
    <property type="entry name" value="LEXA REPRESSOR"/>
    <property type="match status" value="1"/>
</dbReference>
<evidence type="ECO:0000256" key="4">
    <source>
        <dbReference type="ARBA" id="ARBA00022813"/>
    </source>
</evidence>
<evidence type="ECO:0000256" key="1">
    <source>
        <dbReference type="ARBA" id="ARBA00007484"/>
    </source>
</evidence>
<dbReference type="Proteomes" id="UP001285263">
    <property type="component" value="Unassembled WGS sequence"/>
</dbReference>
<evidence type="ECO:0000313" key="9">
    <source>
        <dbReference type="EMBL" id="MDY0744130.1"/>
    </source>
</evidence>
<dbReference type="PANTHER" id="PTHR33516:SF2">
    <property type="entry name" value="LEXA REPRESSOR-RELATED"/>
    <property type="match status" value="1"/>
</dbReference>
<dbReference type="InterPro" id="IPR036286">
    <property type="entry name" value="LexA/Signal_pep-like_sf"/>
</dbReference>
<protein>
    <submittedName>
        <fullName evidence="9">S24 family peptidase</fullName>
    </submittedName>
</protein>
<evidence type="ECO:0000256" key="6">
    <source>
        <dbReference type="ARBA" id="ARBA00023236"/>
    </source>
</evidence>
<accession>A0ABU5DCY9</accession>
<feature type="domain" description="Peptidase S24/S26A/S26B/S26C" evidence="8">
    <location>
        <begin position="129"/>
        <end position="224"/>
    </location>
</feature>
<dbReference type="InterPro" id="IPR050077">
    <property type="entry name" value="LexA_repressor"/>
</dbReference>
<organism evidence="9 10">
    <name type="scientific">Roseateles agri</name>
    <dbReference type="NCBI Taxonomy" id="3098619"/>
    <lineage>
        <taxon>Bacteria</taxon>
        <taxon>Pseudomonadati</taxon>
        <taxon>Pseudomonadota</taxon>
        <taxon>Betaproteobacteria</taxon>
        <taxon>Burkholderiales</taxon>
        <taxon>Sphaerotilaceae</taxon>
        <taxon>Roseateles</taxon>
    </lineage>
</organism>
<dbReference type="Pfam" id="PF00717">
    <property type="entry name" value="Peptidase_S24"/>
    <property type="match status" value="1"/>
</dbReference>
<sequence>MGHLFSLFSNRAIAGANPFPWRAAIPFKSIQTYTYWMTRPNKDASHLKVLREHLVQEKVLPSYAKLGALLGLRGKAGAYKVIQRLVSAGYLEHTSGGRLAPTDSFFALPMLDDTLHAGLVESTSWSGGVAAQALDRLLVEQPASTVLVPVRGDSMIEAGVLDGDTAVVERTENAEAGDFVAALVDGQYTVKELRFEHRRPVLVPHNKQYETIRPQQELQILGVVRGIVRRYEQGRRSARKRGENL</sequence>
<dbReference type="InterPro" id="IPR006197">
    <property type="entry name" value="Peptidase_S24_LexA"/>
</dbReference>
<comment type="caution">
    <text evidence="9">The sequence shown here is derived from an EMBL/GenBank/DDBJ whole genome shotgun (WGS) entry which is preliminary data.</text>
</comment>
<dbReference type="InterPro" id="IPR039418">
    <property type="entry name" value="LexA-like"/>
</dbReference>
<evidence type="ECO:0000313" key="10">
    <source>
        <dbReference type="Proteomes" id="UP001285263"/>
    </source>
</evidence>
<evidence type="ECO:0000256" key="7">
    <source>
        <dbReference type="RuleBase" id="RU003991"/>
    </source>
</evidence>
<keyword evidence="4 7" id="KW-0068">Autocatalytic cleavage</keyword>
<dbReference type="CDD" id="cd06529">
    <property type="entry name" value="S24_LexA-like"/>
    <property type="match status" value="1"/>
</dbReference>
<keyword evidence="10" id="KW-1185">Reference proteome</keyword>
<dbReference type="Gene3D" id="1.10.10.10">
    <property type="entry name" value="Winged helix-like DNA-binding domain superfamily/Winged helix DNA-binding domain"/>
    <property type="match status" value="1"/>
</dbReference>
<dbReference type="PRINTS" id="PR00726">
    <property type="entry name" value="LEXASERPTASE"/>
</dbReference>
<reference evidence="9 10" key="1">
    <citation type="submission" date="2023-11" db="EMBL/GenBank/DDBJ databases">
        <title>Paucibacter sp. nov., isolated from fresh soil in Korea.</title>
        <authorList>
            <person name="Le N.T.T."/>
        </authorList>
    </citation>
    <scope>NUCLEOTIDE SEQUENCE [LARGE SCALE GENOMIC DNA]</scope>
    <source>
        <strain evidence="9 10">R3-3</strain>
    </source>
</reference>
<dbReference type="InterPro" id="IPR015927">
    <property type="entry name" value="Peptidase_S24_S26A/B/C"/>
</dbReference>
<dbReference type="EMBL" id="JAXCLA010000002">
    <property type="protein sequence ID" value="MDY0744130.1"/>
    <property type="molecule type" value="Genomic_DNA"/>
</dbReference>
<evidence type="ECO:0000256" key="5">
    <source>
        <dbReference type="ARBA" id="ARBA00023204"/>
    </source>
</evidence>
<evidence type="ECO:0000256" key="2">
    <source>
        <dbReference type="ARBA" id="ARBA00022763"/>
    </source>
</evidence>
<name>A0ABU5DCY9_9BURK</name>
<keyword evidence="2" id="KW-0227">DNA damage</keyword>
<dbReference type="Gene3D" id="2.10.109.10">
    <property type="entry name" value="Umud Fragment, subunit A"/>
    <property type="match status" value="1"/>
</dbReference>
<dbReference type="SUPFAM" id="SSF51306">
    <property type="entry name" value="LexA/Signal peptidase"/>
    <property type="match status" value="1"/>
</dbReference>
<keyword evidence="6" id="KW-0742">SOS response</keyword>
<keyword evidence="3 7" id="KW-0378">Hydrolase</keyword>
<keyword evidence="5" id="KW-0234">DNA repair</keyword>
<gene>
    <name evidence="9" type="ORF">SNE35_06420</name>
</gene>
<evidence type="ECO:0000256" key="3">
    <source>
        <dbReference type="ARBA" id="ARBA00022801"/>
    </source>
</evidence>
<proteinExistence type="inferred from homology"/>
<comment type="similarity">
    <text evidence="1 7">Belongs to the peptidase S24 family.</text>
</comment>
<dbReference type="InterPro" id="IPR036388">
    <property type="entry name" value="WH-like_DNA-bd_sf"/>
</dbReference>
<evidence type="ECO:0000259" key="8">
    <source>
        <dbReference type="Pfam" id="PF00717"/>
    </source>
</evidence>